<keyword evidence="1" id="KW-0812">Transmembrane</keyword>
<organism evidence="2 3">
    <name type="scientific">Paracoccus aerius</name>
    <dbReference type="NCBI Taxonomy" id="1915382"/>
    <lineage>
        <taxon>Bacteria</taxon>
        <taxon>Pseudomonadati</taxon>
        <taxon>Pseudomonadota</taxon>
        <taxon>Alphaproteobacteria</taxon>
        <taxon>Rhodobacterales</taxon>
        <taxon>Paracoccaceae</taxon>
        <taxon>Paracoccus</taxon>
    </lineage>
</organism>
<name>A0ABS1S930_9RHOB</name>
<evidence type="ECO:0000313" key="2">
    <source>
        <dbReference type="EMBL" id="MBL3675060.1"/>
    </source>
</evidence>
<dbReference type="RefSeq" id="WP_191313306.1">
    <property type="nucleotide sequence ID" value="NZ_BNCL01000056.1"/>
</dbReference>
<feature type="transmembrane region" description="Helical" evidence="1">
    <location>
        <begin position="42"/>
        <end position="58"/>
    </location>
</feature>
<keyword evidence="1" id="KW-1133">Transmembrane helix</keyword>
<gene>
    <name evidence="2" type="ORF">JL111_16395</name>
</gene>
<dbReference type="Proteomes" id="UP000644749">
    <property type="component" value="Unassembled WGS sequence"/>
</dbReference>
<evidence type="ECO:0000313" key="3">
    <source>
        <dbReference type="Proteomes" id="UP000644749"/>
    </source>
</evidence>
<keyword evidence="3" id="KW-1185">Reference proteome</keyword>
<dbReference type="EMBL" id="JAESHT010000017">
    <property type="protein sequence ID" value="MBL3675060.1"/>
    <property type="molecule type" value="Genomic_DNA"/>
</dbReference>
<proteinExistence type="predicted"/>
<reference evidence="2 3" key="1">
    <citation type="submission" date="2021-01" db="EMBL/GenBank/DDBJ databases">
        <title>011410 draft genome.</title>
        <authorList>
            <person name="Lang L."/>
        </authorList>
    </citation>
    <scope>NUCLEOTIDE SEQUENCE [LARGE SCALE GENOMIC DNA]</scope>
    <source>
        <strain evidence="2 3">KCTC 42845</strain>
    </source>
</reference>
<evidence type="ECO:0008006" key="4">
    <source>
        <dbReference type="Google" id="ProtNLM"/>
    </source>
</evidence>
<accession>A0ABS1S930</accession>
<sequence>MRAIRRWPVVSSLGIVQILAWGSSSYLMAVLAQPIVTDTGWPLPWIVGAVSALACAGLA</sequence>
<comment type="caution">
    <text evidence="2">The sequence shown here is derived from an EMBL/GenBank/DDBJ whole genome shotgun (WGS) entry which is preliminary data.</text>
</comment>
<keyword evidence="1" id="KW-0472">Membrane</keyword>
<protein>
    <recommendedName>
        <fullName evidence="4">MFS transporter</fullName>
    </recommendedName>
</protein>
<evidence type="ECO:0000256" key="1">
    <source>
        <dbReference type="SAM" id="Phobius"/>
    </source>
</evidence>